<dbReference type="EMBL" id="BKCJ011219002">
    <property type="protein sequence ID" value="GFD05540.1"/>
    <property type="molecule type" value="Genomic_DNA"/>
</dbReference>
<keyword evidence="1" id="KW-0808">Transferase</keyword>
<comment type="caution">
    <text evidence="1">The sequence shown here is derived from an EMBL/GenBank/DDBJ whole genome shotgun (WGS) entry which is preliminary data.</text>
</comment>
<proteinExistence type="predicted"/>
<sequence length="88" mass="9933">GNETLIVYGDGSDWGNETRLNIISCTKTQKYMPKGCHVFLAHVTTKKAEDKSEGKQLEDVPIVRDFPEVFPKDLLGLPSTRQVEFHID</sequence>
<dbReference type="GO" id="GO:0003964">
    <property type="term" value="F:RNA-directed DNA polymerase activity"/>
    <property type="evidence" value="ECO:0007669"/>
    <property type="project" value="UniProtKB-KW"/>
</dbReference>
<accession>A0A699T6X0</accession>
<organism evidence="1">
    <name type="scientific">Tanacetum cinerariifolium</name>
    <name type="common">Dalmatian daisy</name>
    <name type="synonym">Chrysanthemum cinerariifolium</name>
    <dbReference type="NCBI Taxonomy" id="118510"/>
    <lineage>
        <taxon>Eukaryota</taxon>
        <taxon>Viridiplantae</taxon>
        <taxon>Streptophyta</taxon>
        <taxon>Embryophyta</taxon>
        <taxon>Tracheophyta</taxon>
        <taxon>Spermatophyta</taxon>
        <taxon>Magnoliopsida</taxon>
        <taxon>eudicotyledons</taxon>
        <taxon>Gunneridae</taxon>
        <taxon>Pentapetalae</taxon>
        <taxon>asterids</taxon>
        <taxon>campanulids</taxon>
        <taxon>Asterales</taxon>
        <taxon>Asteraceae</taxon>
        <taxon>Asteroideae</taxon>
        <taxon>Anthemideae</taxon>
        <taxon>Anthemidinae</taxon>
        <taxon>Tanacetum</taxon>
    </lineage>
</organism>
<evidence type="ECO:0000313" key="1">
    <source>
        <dbReference type="EMBL" id="GFD05540.1"/>
    </source>
</evidence>
<feature type="non-terminal residue" evidence="1">
    <location>
        <position position="1"/>
    </location>
</feature>
<keyword evidence="1" id="KW-0548">Nucleotidyltransferase</keyword>
<feature type="non-terminal residue" evidence="1">
    <location>
        <position position="88"/>
    </location>
</feature>
<name>A0A699T6X0_TANCI</name>
<keyword evidence="1" id="KW-0695">RNA-directed DNA polymerase</keyword>
<dbReference type="AlphaFoldDB" id="A0A699T6X0"/>
<protein>
    <submittedName>
        <fullName evidence="1">Putative reverse transcriptase domain-containing protein</fullName>
    </submittedName>
</protein>
<reference evidence="1" key="1">
    <citation type="journal article" date="2019" name="Sci. Rep.">
        <title>Draft genome of Tanacetum cinerariifolium, the natural source of mosquito coil.</title>
        <authorList>
            <person name="Yamashiro T."/>
            <person name="Shiraishi A."/>
            <person name="Satake H."/>
            <person name="Nakayama K."/>
        </authorList>
    </citation>
    <scope>NUCLEOTIDE SEQUENCE</scope>
</reference>
<gene>
    <name evidence="1" type="ORF">Tci_877509</name>
</gene>